<accession>A0AAW7SU88</accession>
<evidence type="ECO:0000256" key="1">
    <source>
        <dbReference type="SAM" id="MobiDB-lite"/>
    </source>
</evidence>
<sequence length="189" mass="20045">MAGLDFAVDEMGERPSTDDDVLDKLGIGSIDGAAAQMGMSSDASTAASDSPDSLVAALHAQYWRALTDPNATVSAEWAPMANEAATHACAPDSHDDPHAHVVPEHAESIEALLFGHRTLEDVFDRLDGHGETVLDDEPIPEILRLFAPPEFQAAAARRGPTLPPSLTRREHHALTVDSPLSAPSLKDEG</sequence>
<dbReference type="NCBIfam" id="NF033419">
    <property type="entry name" value="T6SS_TagK_dom"/>
    <property type="match status" value="1"/>
</dbReference>
<reference evidence="2" key="1">
    <citation type="submission" date="2023-07" db="EMBL/GenBank/DDBJ databases">
        <title>A collection of bacterial strains from the Burkholderia cepacia Research Laboratory and Repository.</title>
        <authorList>
            <person name="Lipuma J."/>
            <person name="Spilker T."/>
            <person name="Caverly L."/>
        </authorList>
    </citation>
    <scope>NUCLEOTIDE SEQUENCE</scope>
    <source>
        <strain evidence="2">AU44268</strain>
    </source>
</reference>
<proteinExistence type="predicted"/>
<dbReference type="InterPro" id="IPR047914">
    <property type="entry name" value="TagK-like_C"/>
</dbReference>
<dbReference type="Proteomes" id="UP001171620">
    <property type="component" value="Unassembled WGS sequence"/>
</dbReference>
<comment type="caution">
    <text evidence="2">The sequence shown here is derived from an EMBL/GenBank/DDBJ whole genome shotgun (WGS) entry which is preliminary data.</text>
</comment>
<organism evidence="2 3">
    <name type="scientific">Burkholderia vietnamiensis</name>
    <dbReference type="NCBI Taxonomy" id="60552"/>
    <lineage>
        <taxon>Bacteria</taxon>
        <taxon>Pseudomonadati</taxon>
        <taxon>Pseudomonadota</taxon>
        <taxon>Betaproteobacteria</taxon>
        <taxon>Burkholderiales</taxon>
        <taxon>Burkholderiaceae</taxon>
        <taxon>Burkholderia</taxon>
        <taxon>Burkholderia cepacia complex</taxon>
    </lineage>
</organism>
<dbReference type="RefSeq" id="WP_230681232.1">
    <property type="nucleotide sequence ID" value="NZ_JAUJRV010000003.1"/>
</dbReference>
<evidence type="ECO:0000313" key="3">
    <source>
        <dbReference type="Proteomes" id="UP001171620"/>
    </source>
</evidence>
<gene>
    <name evidence="2" type="ORF">QZM33_06385</name>
</gene>
<dbReference type="AlphaFoldDB" id="A0AAW7SU88"/>
<evidence type="ECO:0000313" key="2">
    <source>
        <dbReference type="EMBL" id="MDN7794592.1"/>
    </source>
</evidence>
<name>A0AAW7SU88_BURVI</name>
<feature type="region of interest" description="Disordered" evidence="1">
    <location>
        <begin position="1"/>
        <end position="24"/>
    </location>
</feature>
<feature type="region of interest" description="Disordered" evidence="1">
    <location>
        <begin position="154"/>
        <end position="189"/>
    </location>
</feature>
<protein>
    <submittedName>
        <fullName evidence="2">TagK domain-containing protein</fullName>
    </submittedName>
</protein>
<dbReference type="EMBL" id="JAUJRV010000003">
    <property type="protein sequence ID" value="MDN7794592.1"/>
    <property type="molecule type" value="Genomic_DNA"/>
</dbReference>